<dbReference type="KEGG" id="dlu:A6035_02460"/>
<accession>A0A2S1R4K1</accession>
<dbReference type="AlphaFoldDB" id="A0A2S1R4K1"/>
<dbReference type="SUPFAM" id="SSF56425">
    <property type="entry name" value="Succinate dehydrogenase/fumarate reductase flavoprotein, catalytic domain"/>
    <property type="match status" value="1"/>
</dbReference>
<dbReference type="EMBL" id="CP015449">
    <property type="protein sequence ID" value="AWH91216.1"/>
    <property type="molecule type" value="Genomic_DNA"/>
</dbReference>
<dbReference type="GO" id="GO:0033765">
    <property type="term" value="F:steroid dehydrogenase activity, acting on the CH-CH group of donors"/>
    <property type="evidence" value="ECO:0007669"/>
    <property type="project" value="UniProtKB-ARBA"/>
</dbReference>
<evidence type="ECO:0000313" key="7">
    <source>
        <dbReference type="Proteomes" id="UP000244928"/>
    </source>
</evidence>
<keyword evidence="7" id="KW-1185">Reference proteome</keyword>
<organism evidence="6 7">
    <name type="scientific">Dietzia lutea</name>
    <dbReference type="NCBI Taxonomy" id="546160"/>
    <lineage>
        <taxon>Bacteria</taxon>
        <taxon>Bacillati</taxon>
        <taxon>Actinomycetota</taxon>
        <taxon>Actinomycetes</taxon>
        <taxon>Mycobacteriales</taxon>
        <taxon>Dietziaceae</taxon>
        <taxon>Dietzia</taxon>
    </lineage>
</organism>
<dbReference type="InterPro" id="IPR003953">
    <property type="entry name" value="FAD-dep_OxRdtase_2_FAD-bd"/>
</dbReference>
<keyword evidence="3" id="KW-0274">FAD</keyword>
<comment type="cofactor">
    <cofactor evidence="1">
        <name>FAD</name>
        <dbReference type="ChEBI" id="CHEBI:57692"/>
    </cofactor>
</comment>
<dbReference type="Gene3D" id="3.90.700.10">
    <property type="entry name" value="Succinate dehydrogenase/fumarate reductase flavoprotein, catalytic domain"/>
    <property type="match status" value="1"/>
</dbReference>
<keyword evidence="4" id="KW-0560">Oxidoreductase</keyword>
<reference evidence="6 7" key="1">
    <citation type="submission" date="2016-04" db="EMBL/GenBank/DDBJ databases">
        <title>Complete genome sequence of Dietzia lutea YIM 80766T, a strain isolated from desert soil in Egypt.</title>
        <authorList>
            <person name="Zhao J."/>
            <person name="Hu B."/>
            <person name="Geng S."/>
            <person name="Nie Y."/>
            <person name="Tang Y."/>
        </authorList>
    </citation>
    <scope>NUCLEOTIDE SEQUENCE [LARGE SCALE GENOMIC DNA]</scope>
    <source>
        <strain evidence="6 7">YIM 80766</strain>
    </source>
</reference>
<evidence type="ECO:0000313" key="6">
    <source>
        <dbReference type="EMBL" id="AWH91216.1"/>
    </source>
</evidence>
<sequence>MAQTAAGFDEVVDVLVVGSGGGGLCGTYTAAREGLTVMMIEASDRFGGTTAYSAGGGVWYPVNPVYQREGIDDTIEDALEYYRSVVGDRTPAELQETYVRGGAPLIEYLEQDPHLSFMAYPWIDYFGSAPKARLDGKRHIIPTPMPVAEAPHLREVIRGPLDTDRLGAAHPDDLFIGGRAMVARFLTAIEAYSNATVHLNTTLRELLTDDSGRVVGAVVERDGARLHIRSDRGVLLAAGGFEANQDLRTEYGVPGDANDTMGPPTNDGSALQAALAVGADTDLLDQAWWSPGLTHPDGRSAFALGIVGGIFVNQDGERFANESAPYDSLARTMLDQVAARRLTAPYWLVYDNTGDGRPPVLAPNVSMVETEKYQEAGLWRSGETLEDLAREIGVPEGSLVASVCRFNEFVAAGRDEDFGRGDEAYDRLFSEGAAPFAPIEKGPFHAAAFGFSDLGTKGGLRTDVHARVLGTSGEAIPGLYAAGNTMAAPSGEVYPGGGNPIGTSVLFSHLAARHMAG</sequence>
<dbReference type="Pfam" id="PF00890">
    <property type="entry name" value="FAD_binding_2"/>
    <property type="match status" value="1"/>
</dbReference>
<dbReference type="PANTHER" id="PTHR43400:SF10">
    <property type="entry name" value="3-OXOSTEROID 1-DEHYDROGENASE"/>
    <property type="match status" value="1"/>
</dbReference>
<dbReference type="Proteomes" id="UP000244928">
    <property type="component" value="Chromosome"/>
</dbReference>
<evidence type="ECO:0000256" key="1">
    <source>
        <dbReference type="ARBA" id="ARBA00001974"/>
    </source>
</evidence>
<keyword evidence="2" id="KW-0285">Flavoprotein</keyword>
<dbReference type="OrthoDB" id="9813348at2"/>
<evidence type="ECO:0000256" key="3">
    <source>
        <dbReference type="ARBA" id="ARBA00022827"/>
    </source>
</evidence>
<dbReference type="Gene3D" id="3.50.50.60">
    <property type="entry name" value="FAD/NAD(P)-binding domain"/>
    <property type="match status" value="1"/>
</dbReference>
<evidence type="ECO:0000259" key="5">
    <source>
        <dbReference type="Pfam" id="PF00890"/>
    </source>
</evidence>
<dbReference type="PANTHER" id="PTHR43400">
    <property type="entry name" value="FUMARATE REDUCTASE"/>
    <property type="match status" value="1"/>
</dbReference>
<protein>
    <submittedName>
        <fullName evidence="6">3-ketosteroid-delta-1-dehydrogenase</fullName>
    </submittedName>
</protein>
<dbReference type="InterPro" id="IPR027477">
    <property type="entry name" value="Succ_DH/fumarate_Rdtase_cat_sf"/>
</dbReference>
<dbReference type="InterPro" id="IPR050315">
    <property type="entry name" value="FAD-oxidoreductase_2"/>
</dbReference>
<dbReference type="RefSeq" id="WP_108846480.1">
    <property type="nucleotide sequence ID" value="NZ_CP015449.1"/>
</dbReference>
<proteinExistence type="predicted"/>
<gene>
    <name evidence="6" type="ORF">A6035_02460</name>
</gene>
<evidence type="ECO:0000256" key="4">
    <source>
        <dbReference type="ARBA" id="ARBA00023002"/>
    </source>
</evidence>
<dbReference type="GO" id="GO:0008202">
    <property type="term" value="P:steroid metabolic process"/>
    <property type="evidence" value="ECO:0007669"/>
    <property type="project" value="UniProtKB-ARBA"/>
</dbReference>
<dbReference type="NCBIfam" id="NF009474">
    <property type="entry name" value="PRK12837.1"/>
    <property type="match status" value="1"/>
</dbReference>
<evidence type="ECO:0000256" key="2">
    <source>
        <dbReference type="ARBA" id="ARBA00022630"/>
    </source>
</evidence>
<dbReference type="InterPro" id="IPR036188">
    <property type="entry name" value="FAD/NAD-bd_sf"/>
</dbReference>
<name>A0A2S1R4K1_9ACTN</name>
<dbReference type="SUPFAM" id="SSF51905">
    <property type="entry name" value="FAD/NAD(P)-binding domain"/>
    <property type="match status" value="1"/>
</dbReference>
<feature type="domain" description="FAD-dependent oxidoreductase 2 FAD-binding" evidence="5">
    <location>
        <begin position="13"/>
        <end position="500"/>
    </location>
</feature>